<dbReference type="EnsemblMetazoa" id="GPAI024953-RA">
    <property type="protein sequence ID" value="GPAI024953-PA"/>
    <property type="gene ID" value="GPAI024953"/>
</dbReference>
<feature type="region of interest" description="Disordered" evidence="1">
    <location>
        <begin position="1"/>
        <end position="32"/>
    </location>
</feature>
<dbReference type="AlphaFoldDB" id="A0A1A9ZTY9"/>
<sequence length="111" mass="12574">MFPDCPTFVGNQETDDHSDDDDNDDDDDDDDDDVIASALIASLFSPSRVTTGFNQLPFTLTISERKLSNAEKQRGKYFKLIESETIATLCRRRERRTANESLRPVTMLPTI</sequence>
<reference evidence="2" key="2">
    <citation type="submission" date="2020-05" db="UniProtKB">
        <authorList>
            <consortium name="EnsemblMetazoa"/>
        </authorList>
    </citation>
    <scope>IDENTIFICATION</scope>
    <source>
        <strain evidence="2">IAEA</strain>
    </source>
</reference>
<dbReference type="Proteomes" id="UP000092445">
    <property type="component" value="Unassembled WGS sequence"/>
</dbReference>
<feature type="compositionally biased region" description="Acidic residues" evidence="1">
    <location>
        <begin position="16"/>
        <end position="32"/>
    </location>
</feature>
<name>A0A1A9ZTY9_GLOPL</name>
<accession>A0A1A9ZTY9</accession>
<reference evidence="3" key="1">
    <citation type="submission" date="2014-03" db="EMBL/GenBank/DDBJ databases">
        <authorList>
            <person name="Aksoy S."/>
            <person name="Warren W."/>
            <person name="Wilson R.K."/>
        </authorList>
    </citation>
    <scope>NUCLEOTIDE SEQUENCE [LARGE SCALE GENOMIC DNA]</scope>
    <source>
        <strain evidence="3">IAEA</strain>
    </source>
</reference>
<evidence type="ECO:0000256" key="1">
    <source>
        <dbReference type="SAM" id="MobiDB-lite"/>
    </source>
</evidence>
<evidence type="ECO:0000313" key="2">
    <source>
        <dbReference type="EnsemblMetazoa" id="GPAI024953-PA"/>
    </source>
</evidence>
<evidence type="ECO:0000313" key="3">
    <source>
        <dbReference type="Proteomes" id="UP000092445"/>
    </source>
</evidence>
<keyword evidence="3" id="KW-1185">Reference proteome</keyword>
<organism evidence="2 3">
    <name type="scientific">Glossina pallidipes</name>
    <name type="common">Tsetse fly</name>
    <dbReference type="NCBI Taxonomy" id="7398"/>
    <lineage>
        <taxon>Eukaryota</taxon>
        <taxon>Metazoa</taxon>
        <taxon>Ecdysozoa</taxon>
        <taxon>Arthropoda</taxon>
        <taxon>Hexapoda</taxon>
        <taxon>Insecta</taxon>
        <taxon>Pterygota</taxon>
        <taxon>Neoptera</taxon>
        <taxon>Endopterygota</taxon>
        <taxon>Diptera</taxon>
        <taxon>Brachycera</taxon>
        <taxon>Muscomorpha</taxon>
        <taxon>Hippoboscoidea</taxon>
        <taxon>Glossinidae</taxon>
        <taxon>Glossina</taxon>
    </lineage>
</organism>
<protein>
    <submittedName>
        <fullName evidence="2">Uncharacterized protein</fullName>
    </submittedName>
</protein>
<proteinExistence type="predicted"/>
<dbReference type="VEuPathDB" id="VectorBase:GPAI024953"/>